<dbReference type="Gene3D" id="1.10.1170.10">
    <property type="entry name" value="Inhibitor Of Apoptosis Protein (2mihbC-IAP-1), Chain A"/>
    <property type="match status" value="2"/>
</dbReference>
<keyword evidence="9" id="KW-0789">Thiol protease inhibitor</keyword>
<dbReference type="SMART" id="SM00238">
    <property type="entry name" value="BIR"/>
    <property type="match status" value="2"/>
</dbReference>
<dbReference type="PROSITE" id="PS01282">
    <property type="entry name" value="BIR_REPEAT_1"/>
    <property type="match status" value="1"/>
</dbReference>
<dbReference type="GO" id="GO:0061630">
    <property type="term" value="F:ubiquitin protein ligase activity"/>
    <property type="evidence" value="ECO:0007669"/>
    <property type="project" value="UniProtKB-EC"/>
</dbReference>
<keyword evidence="11 15" id="KW-0863">Zinc-finger</keyword>
<keyword evidence="5" id="KW-0963">Cytoplasm</keyword>
<dbReference type="GO" id="GO:0031398">
    <property type="term" value="P:positive regulation of protein ubiquitination"/>
    <property type="evidence" value="ECO:0007669"/>
    <property type="project" value="TreeGrafter"/>
</dbReference>
<sequence>MGDRRQAEKTKPKAACCHLFKCSMMNEARRLRTFRLWPAGSPVCPRDLVKAGFFFVGPRDEVQCFCCGGILKNWEPGDCPVAEHLKFFPSCKFIRGEAIGNQEMLPPQEAVDTVDGQFLSLLPGMDSEEAALPSEPEYPAMVTEEARLLTFHSCPRHVAMLSEALARAGFFYTGRCSGGIIYLVCICTSVRDVEGSDRQGSHPRLAEHTASLVSNNLLMSLSGRGDVVRCFYCNGLMRNWQFDSDPWWEHAKWFPGLFGKVSAHCFTETLMSLILQALNCLEELAVMLSAVKMGFDLTWVCKMLLNKRMMTGTSCISVSELTADLLQSGREESSSAEKESQLSTEEQLRSLQEEKMCKVCLDKDASVVFVPCGHLVACRECALNLRSCPICRADIQDRLRTFMS</sequence>
<keyword evidence="6" id="KW-0808">Transferase</keyword>
<keyword evidence="8" id="KW-0053">Apoptosis</keyword>
<evidence type="ECO:0000256" key="8">
    <source>
        <dbReference type="ARBA" id="ARBA00022703"/>
    </source>
</evidence>
<dbReference type="PANTHER" id="PTHR10044:SF163">
    <property type="entry name" value="BACULOVIRAL IAP REPEAT-CONTAINING PROTEIN 7"/>
    <property type="match status" value="1"/>
</dbReference>
<comment type="subcellular location">
    <subcellularLocation>
        <location evidence="2">Cytoplasm</location>
    </subcellularLocation>
</comment>
<dbReference type="SUPFAM" id="SSF57924">
    <property type="entry name" value="Inhibitor of apoptosis (IAP) repeat"/>
    <property type="match status" value="3"/>
</dbReference>
<dbReference type="CDD" id="cd00022">
    <property type="entry name" value="BIR"/>
    <property type="match status" value="2"/>
</dbReference>
<keyword evidence="13" id="KW-0862">Zinc</keyword>
<reference evidence="17" key="1">
    <citation type="submission" date="2025-08" db="UniProtKB">
        <authorList>
            <consortium name="Ensembl"/>
        </authorList>
    </citation>
    <scope>IDENTIFICATION</scope>
</reference>
<dbReference type="AlphaFoldDB" id="A0A8B9FHA4"/>
<dbReference type="FunFam" id="1.10.1170.10:FF:000002">
    <property type="entry name" value="Baculoviral IAP repeat containing 7"/>
    <property type="match status" value="1"/>
</dbReference>
<dbReference type="Pfam" id="PF00653">
    <property type="entry name" value="BIR"/>
    <property type="match status" value="2"/>
</dbReference>
<evidence type="ECO:0000256" key="14">
    <source>
        <dbReference type="ARBA" id="ARBA00022843"/>
    </source>
</evidence>
<dbReference type="GO" id="GO:0004869">
    <property type="term" value="F:cysteine-type endopeptidase inhibitor activity"/>
    <property type="evidence" value="ECO:0007669"/>
    <property type="project" value="UniProtKB-KW"/>
</dbReference>
<dbReference type="PROSITE" id="PS50143">
    <property type="entry name" value="BIR_REPEAT_2"/>
    <property type="match status" value="2"/>
</dbReference>
<evidence type="ECO:0000256" key="11">
    <source>
        <dbReference type="ARBA" id="ARBA00022771"/>
    </source>
</evidence>
<dbReference type="InterPro" id="IPR013083">
    <property type="entry name" value="Znf_RING/FYVE/PHD"/>
</dbReference>
<keyword evidence="18" id="KW-1185">Reference proteome</keyword>
<feature type="domain" description="RING-type" evidence="16">
    <location>
        <begin position="357"/>
        <end position="392"/>
    </location>
</feature>
<dbReference type="Gene3D" id="3.30.40.10">
    <property type="entry name" value="Zinc/RING finger domain, C3HC4 (zinc finger)"/>
    <property type="match status" value="1"/>
</dbReference>
<dbReference type="GO" id="GO:0043027">
    <property type="term" value="F:cysteine-type endopeptidase inhibitor activity involved in apoptotic process"/>
    <property type="evidence" value="ECO:0007669"/>
    <property type="project" value="TreeGrafter"/>
</dbReference>
<comment type="similarity">
    <text evidence="3">Belongs to the IAP family.</text>
</comment>
<keyword evidence="7" id="KW-0646">Protease inhibitor</keyword>
<dbReference type="InterPro" id="IPR001370">
    <property type="entry name" value="BIR_rpt"/>
</dbReference>
<dbReference type="PANTHER" id="PTHR10044">
    <property type="entry name" value="INHIBITOR OF APOPTOSIS"/>
    <property type="match status" value="1"/>
</dbReference>
<dbReference type="InterPro" id="IPR050784">
    <property type="entry name" value="IAP"/>
</dbReference>
<keyword evidence="12" id="KW-0833">Ubl conjugation pathway</keyword>
<evidence type="ECO:0000256" key="10">
    <source>
        <dbReference type="ARBA" id="ARBA00022723"/>
    </source>
</evidence>
<dbReference type="InterPro" id="IPR001841">
    <property type="entry name" value="Znf_RING"/>
</dbReference>
<organism evidence="17 18">
    <name type="scientific">Amazona collaria</name>
    <name type="common">yellow-billed parrot</name>
    <dbReference type="NCBI Taxonomy" id="241587"/>
    <lineage>
        <taxon>Eukaryota</taxon>
        <taxon>Metazoa</taxon>
        <taxon>Chordata</taxon>
        <taxon>Craniata</taxon>
        <taxon>Vertebrata</taxon>
        <taxon>Euteleostomi</taxon>
        <taxon>Archelosauria</taxon>
        <taxon>Archosauria</taxon>
        <taxon>Dinosauria</taxon>
        <taxon>Saurischia</taxon>
        <taxon>Theropoda</taxon>
        <taxon>Coelurosauria</taxon>
        <taxon>Aves</taxon>
        <taxon>Neognathae</taxon>
        <taxon>Neoaves</taxon>
        <taxon>Telluraves</taxon>
        <taxon>Australaves</taxon>
        <taxon>Psittaciformes</taxon>
        <taxon>Psittacidae</taxon>
        <taxon>Amazona</taxon>
    </lineage>
</organism>
<dbReference type="GO" id="GO:0005634">
    <property type="term" value="C:nucleus"/>
    <property type="evidence" value="ECO:0007669"/>
    <property type="project" value="TreeGrafter"/>
</dbReference>
<dbReference type="GO" id="GO:0051726">
    <property type="term" value="P:regulation of cell cycle"/>
    <property type="evidence" value="ECO:0007669"/>
    <property type="project" value="TreeGrafter"/>
</dbReference>
<evidence type="ECO:0000256" key="3">
    <source>
        <dbReference type="ARBA" id="ARBA00006672"/>
    </source>
</evidence>
<dbReference type="GO" id="GO:0008270">
    <property type="term" value="F:zinc ion binding"/>
    <property type="evidence" value="ECO:0007669"/>
    <property type="project" value="UniProtKB-KW"/>
</dbReference>
<dbReference type="GO" id="GO:0043066">
    <property type="term" value="P:negative regulation of apoptotic process"/>
    <property type="evidence" value="ECO:0007669"/>
    <property type="project" value="TreeGrafter"/>
</dbReference>
<keyword evidence="10" id="KW-0479">Metal-binding</keyword>
<evidence type="ECO:0000256" key="13">
    <source>
        <dbReference type="ARBA" id="ARBA00022833"/>
    </source>
</evidence>
<keyword evidence="14" id="KW-0832">Ubl conjugation</keyword>
<dbReference type="Proteomes" id="UP000694522">
    <property type="component" value="Unplaced"/>
</dbReference>
<evidence type="ECO:0000256" key="5">
    <source>
        <dbReference type="ARBA" id="ARBA00022490"/>
    </source>
</evidence>
<evidence type="ECO:0000256" key="6">
    <source>
        <dbReference type="ARBA" id="ARBA00022679"/>
    </source>
</evidence>
<evidence type="ECO:0000313" key="18">
    <source>
        <dbReference type="Proteomes" id="UP000694522"/>
    </source>
</evidence>
<accession>A0A8B9FHA4</accession>
<evidence type="ECO:0000256" key="2">
    <source>
        <dbReference type="ARBA" id="ARBA00004496"/>
    </source>
</evidence>
<evidence type="ECO:0000259" key="16">
    <source>
        <dbReference type="PROSITE" id="PS50089"/>
    </source>
</evidence>
<dbReference type="EC" id="2.3.2.27" evidence="4"/>
<dbReference type="PROSITE" id="PS50089">
    <property type="entry name" value="ZF_RING_2"/>
    <property type="match status" value="1"/>
</dbReference>
<protein>
    <recommendedName>
        <fullName evidence="4">RING-type E3 ubiquitin transferase</fullName>
        <ecNumber evidence="4">2.3.2.27</ecNumber>
    </recommendedName>
</protein>
<proteinExistence type="inferred from homology"/>
<dbReference type="Gene3D" id="1.10.8.10">
    <property type="entry name" value="DNA helicase RuvA subunit, C-terminal domain"/>
    <property type="match status" value="1"/>
</dbReference>
<comment type="catalytic activity">
    <reaction evidence="1">
        <text>S-ubiquitinyl-[E2 ubiquitin-conjugating enzyme]-L-cysteine + [acceptor protein]-L-lysine = [E2 ubiquitin-conjugating enzyme]-L-cysteine + N(6)-ubiquitinyl-[acceptor protein]-L-lysine.</text>
        <dbReference type="EC" id="2.3.2.27"/>
    </reaction>
</comment>
<evidence type="ECO:0000256" key="15">
    <source>
        <dbReference type="PROSITE-ProRule" id="PRU00175"/>
    </source>
</evidence>
<dbReference type="Ensembl" id="ENSACOT00000008829.1">
    <property type="protein sequence ID" value="ENSACOP00000008535.1"/>
    <property type="gene ID" value="ENSACOG00000005952.1"/>
</dbReference>
<evidence type="ECO:0000256" key="1">
    <source>
        <dbReference type="ARBA" id="ARBA00000900"/>
    </source>
</evidence>
<dbReference type="FunFam" id="3.30.40.10:FF:000184">
    <property type="entry name" value="Baculoviral IAP repeat containing 2"/>
    <property type="match status" value="1"/>
</dbReference>
<evidence type="ECO:0000256" key="4">
    <source>
        <dbReference type="ARBA" id="ARBA00012483"/>
    </source>
</evidence>
<name>A0A8B9FHA4_9PSIT</name>
<dbReference type="GO" id="GO:0005737">
    <property type="term" value="C:cytoplasm"/>
    <property type="evidence" value="ECO:0007669"/>
    <property type="project" value="UniProtKB-SubCell"/>
</dbReference>
<dbReference type="GO" id="GO:0006915">
    <property type="term" value="P:apoptotic process"/>
    <property type="evidence" value="ECO:0007669"/>
    <property type="project" value="UniProtKB-KW"/>
</dbReference>
<dbReference type="SMART" id="SM00184">
    <property type="entry name" value="RING"/>
    <property type="match status" value="1"/>
</dbReference>
<evidence type="ECO:0000256" key="7">
    <source>
        <dbReference type="ARBA" id="ARBA00022690"/>
    </source>
</evidence>
<evidence type="ECO:0000256" key="12">
    <source>
        <dbReference type="ARBA" id="ARBA00022786"/>
    </source>
</evidence>
<evidence type="ECO:0000256" key="9">
    <source>
        <dbReference type="ARBA" id="ARBA00022704"/>
    </source>
</evidence>
<dbReference type="Pfam" id="PF13920">
    <property type="entry name" value="zf-C3HC4_3"/>
    <property type="match status" value="1"/>
</dbReference>
<evidence type="ECO:0000313" key="17">
    <source>
        <dbReference type="Ensembl" id="ENSACOP00000008535.1"/>
    </source>
</evidence>
<reference evidence="17" key="2">
    <citation type="submission" date="2025-09" db="UniProtKB">
        <authorList>
            <consortium name="Ensembl"/>
        </authorList>
    </citation>
    <scope>IDENTIFICATION</scope>
</reference>